<evidence type="ECO:0000256" key="2">
    <source>
        <dbReference type="RuleBase" id="RU003707"/>
    </source>
</evidence>
<dbReference type="PANTHER" id="PTHR11941:SF133">
    <property type="entry name" value="1,2-EPOXYPHENYLACETYL-COA ISOMERASE"/>
    <property type="match status" value="1"/>
</dbReference>
<protein>
    <submittedName>
        <fullName evidence="3">Polyketide biosynthesis enoyl-CoA hydratase</fullName>
    </submittedName>
</protein>
<dbReference type="InterPro" id="IPR001753">
    <property type="entry name" value="Enoyl-CoA_hydra/iso"/>
</dbReference>
<evidence type="ECO:0000313" key="4">
    <source>
        <dbReference type="Proteomes" id="UP000006867"/>
    </source>
</evidence>
<dbReference type="InterPro" id="IPR018376">
    <property type="entry name" value="Enoyl-CoA_hyd/isom_CS"/>
</dbReference>
<dbReference type="InterPro" id="IPR029045">
    <property type="entry name" value="ClpP/crotonase-like_dom_sf"/>
</dbReference>
<evidence type="ECO:0000313" key="3">
    <source>
        <dbReference type="EMBL" id="ADP32232.1"/>
    </source>
</evidence>
<accession>A0ABM5LWS4</accession>
<comment type="similarity">
    <text evidence="1 2">Belongs to the enoyl-CoA hydratase/isomerase family.</text>
</comment>
<gene>
    <name evidence="3" type="ordered locus">BATR1942_06390</name>
</gene>
<dbReference type="SUPFAM" id="SSF52096">
    <property type="entry name" value="ClpP/crotonase"/>
    <property type="match status" value="1"/>
</dbReference>
<dbReference type="Proteomes" id="UP000006867">
    <property type="component" value="Chromosome"/>
</dbReference>
<sequence length="262" mass="29336">MIRDVKTRNSQEETMLHSVVELLEIEPNIIQVKMQDRVHKNAFSQELTDGLIKAFDIIGQSTCKAVILTGYDNYFASGGTQEGLLRIQQGITKFTDDNLYSLALDCKVPVIAAMQGHGIGGGFVMGLFADFIVLSRESVYTTNFMKYGFTPGMGATFIVPQKLGFSLSQELLMNAGNYRGADLEKRGVPFKVLPRQEVLHHALELARELAKKPRNSLITLKDHLVAPLRAQLPHVIEQELVMHEKTFHQEEVKARITGLYGY</sequence>
<name>A0ABM5LWS4_BACA1</name>
<dbReference type="Gene3D" id="3.90.226.10">
    <property type="entry name" value="2-enoyl-CoA Hydratase, Chain A, domain 1"/>
    <property type="match status" value="1"/>
</dbReference>
<dbReference type="PROSITE" id="PS00166">
    <property type="entry name" value="ENOYL_COA_HYDRATASE"/>
    <property type="match status" value="1"/>
</dbReference>
<dbReference type="Pfam" id="PF00378">
    <property type="entry name" value="ECH_1"/>
    <property type="match status" value="1"/>
</dbReference>
<dbReference type="NCBIfam" id="NF005496">
    <property type="entry name" value="PRK07110.1"/>
    <property type="match status" value="1"/>
</dbReference>
<organism evidence="3 4">
    <name type="scientific">Bacillus atrophaeus (strain 1942)</name>
    <dbReference type="NCBI Taxonomy" id="720555"/>
    <lineage>
        <taxon>Bacteria</taxon>
        <taxon>Bacillati</taxon>
        <taxon>Bacillota</taxon>
        <taxon>Bacilli</taxon>
        <taxon>Bacillales</taxon>
        <taxon>Bacillaceae</taxon>
        <taxon>Bacillus</taxon>
    </lineage>
</organism>
<dbReference type="PANTHER" id="PTHR11941">
    <property type="entry name" value="ENOYL-COA HYDRATASE-RELATED"/>
    <property type="match status" value="1"/>
</dbReference>
<reference evidence="3 4" key="1">
    <citation type="journal article" date="2011" name="Front. Microbiol.">
        <title>Genomic signatures of strain selection and enhancement in Bacillus atrophaeus var. globigii, a historical biowarfare simulant.</title>
        <authorList>
            <person name="Gibbons H.S."/>
            <person name="Broomall S.M."/>
            <person name="McNew L.A."/>
            <person name="Daligault H."/>
            <person name="Chapman C."/>
            <person name="Bruce D."/>
            <person name="Karavis M."/>
            <person name="Krepps M."/>
            <person name="McGregor P.A."/>
            <person name="Hong C."/>
            <person name="Park K.H."/>
            <person name="Akmal A."/>
            <person name="Feldman A."/>
            <person name="Lin J.S."/>
            <person name="Chang W.E."/>
            <person name="Higgs B.W."/>
            <person name="Demirev P."/>
            <person name="Lindquist J."/>
            <person name="Liem A."/>
            <person name="Fochler E."/>
            <person name="Read T.D."/>
            <person name="Tapia R."/>
            <person name="Johnson S."/>
            <person name="Bishop-Lilly K.A."/>
            <person name="Detter C."/>
            <person name="Han C."/>
            <person name="Sozhamannan S."/>
            <person name="Rosenzweig C.N."/>
            <person name="Skowronski E.W."/>
        </authorList>
    </citation>
    <scope>NUCLEOTIDE SEQUENCE [LARGE SCALE GENOMIC DNA]</scope>
    <source>
        <strain evidence="3 4">1942</strain>
    </source>
</reference>
<dbReference type="EMBL" id="CP002207">
    <property type="protein sequence ID" value="ADP32232.1"/>
    <property type="molecule type" value="Genomic_DNA"/>
</dbReference>
<proteinExistence type="inferred from homology"/>
<evidence type="ECO:0000256" key="1">
    <source>
        <dbReference type="ARBA" id="ARBA00005254"/>
    </source>
</evidence>
<keyword evidence="4" id="KW-1185">Reference proteome</keyword>
<dbReference type="Gene3D" id="6.20.390.20">
    <property type="match status" value="1"/>
</dbReference>
<dbReference type="CDD" id="cd06558">
    <property type="entry name" value="crotonase-like"/>
    <property type="match status" value="1"/>
</dbReference>